<proteinExistence type="inferred from homology"/>
<dbReference type="PANTHER" id="PTHR21716">
    <property type="entry name" value="TRANSMEMBRANE PROTEIN"/>
    <property type="match status" value="1"/>
</dbReference>
<evidence type="ECO:0000313" key="9">
    <source>
        <dbReference type="EMBL" id="GHI47221.1"/>
    </source>
</evidence>
<sequence length="379" mass="38039">MSERSGGEGGGGVGPGWGAGVLPEGAVRVAGWCVVLLLVTGVAWVAVWLCVLFRAAVIPVLLALLGTALLTPLHRRLLRMRVQRSLAAGLTCAAVLVVVGGATYIVVLALVDSGDQIVASAKLAAQDVAGFLGADEASLDDLASNARELFDRFGGPAASGVISGLGLVAQAGAMGVLAVLLVFFFIRDGDRVVGSLRTMAPGHVGEITEAIGRRAYRAVEGFMRGTTMIALIDGVLTTIGLLLLGVPGAAGLGALVFIGAYIPYLGAFVSGVLAVLVALADRGVVIAAWTLLVIFLVQMLEGNVLQPVIQSRTVQMHPAVVLVAITAGATVGGVIGVLLAVPATAAAFGIVAELRERYGGGSGATAAGAGPVGGEPGTL</sequence>
<accession>A0AA37BZM0</accession>
<evidence type="ECO:0000256" key="6">
    <source>
        <dbReference type="ARBA" id="ARBA00022989"/>
    </source>
</evidence>
<gene>
    <name evidence="9" type="ORF">ScoT_33950</name>
</gene>
<keyword evidence="5 8" id="KW-0812">Transmembrane</keyword>
<dbReference type="EMBL" id="BNDZ01000005">
    <property type="protein sequence ID" value="GHI47221.1"/>
    <property type="molecule type" value="Genomic_DNA"/>
</dbReference>
<feature type="transmembrane region" description="Helical" evidence="8">
    <location>
        <begin position="29"/>
        <end position="49"/>
    </location>
</feature>
<feature type="transmembrane region" description="Helical" evidence="8">
    <location>
        <begin position="222"/>
        <end position="246"/>
    </location>
</feature>
<evidence type="ECO:0000256" key="4">
    <source>
        <dbReference type="ARBA" id="ARBA00022475"/>
    </source>
</evidence>
<keyword evidence="4" id="KW-1003">Cell membrane</keyword>
<evidence type="ECO:0000313" key="10">
    <source>
        <dbReference type="Proteomes" id="UP001051844"/>
    </source>
</evidence>
<evidence type="ECO:0000256" key="5">
    <source>
        <dbReference type="ARBA" id="ARBA00022692"/>
    </source>
</evidence>
<feature type="transmembrane region" description="Helical" evidence="8">
    <location>
        <begin position="161"/>
        <end position="186"/>
    </location>
</feature>
<evidence type="ECO:0000256" key="8">
    <source>
        <dbReference type="SAM" id="Phobius"/>
    </source>
</evidence>
<evidence type="ECO:0000256" key="1">
    <source>
        <dbReference type="ARBA" id="ARBA00004651"/>
    </source>
</evidence>
<reference evidence="9" key="1">
    <citation type="submission" date="2022-09" db="EMBL/GenBank/DDBJ databases">
        <title>Whole genome shotgun sequence of Streptomyces albidoflavus NBRC 12854.</title>
        <authorList>
            <person name="Komaki H."/>
            <person name="Tamura T."/>
        </authorList>
    </citation>
    <scope>NUCLEOTIDE SEQUENCE</scope>
    <source>
        <strain evidence="9">NBRC 12854</strain>
    </source>
</reference>
<evidence type="ECO:0000256" key="3">
    <source>
        <dbReference type="ARBA" id="ARBA00022448"/>
    </source>
</evidence>
<keyword evidence="6 8" id="KW-1133">Transmembrane helix</keyword>
<feature type="transmembrane region" description="Helical" evidence="8">
    <location>
        <begin position="283"/>
        <end position="300"/>
    </location>
</feature>
<evidence type="ECO:0000256" key="2">
    <source>
        <dbReference type="ARBA" id="ARBA00009773"/>
    </source>
</evidence>
<feature type="transmembrane region" description="Helical" evidence="8">
    <location>
        <begin position="320"/>
        <end position="348"/>
    </location>
</feature>
<protein>
    <submittedName>
        <fullName evidence="9">AI-2E family transporter</fullName>
    </submittedName>
</protein>
<comment type="caution">
    <text evidence="9">The sequence shown here is derived from an EMBL/GenBank/DDBJ whole genome shotgun (WGS) entry which is preliminary data.</text>
</comment>
<comment type="similarity">
    <text evidence="2">Belongs to the autoinducer-2 exporter (AI-2E) (TC 2.A.86) family.</text>
</comment>
<name>A0AA37BZM0_9ACTN</name>
<dbReference type="Pfam" id="PF01594">
    <property type="entry name" value="AI-2E_transport"/>
    <property type="match status" value="1"/>
</dbReference>
<keyword evidence="7 8" id="KW-0472">Membrane</keyword>
<keyword evidence="3" id="KW-0813">Transport</keyword>
<dbReference type="RefSeq" id="WP_226660276.1">
    <property type="nucleotide sequence ID" value="NZ_BNDZ01000005.1"/>
</dbReference>
<comment type="subcellular location">
    <subcellularLocation>
        <location evidence="1">Cell membrane</location>
        <topology evidence="1">Multi-pass membrane protein</topology>
    </subcellularLocation>
</comment>
<dbReference type="InterPro" id="IPR002549">
    <property type="entry name" value="AI-2E-like"/>
</dbReference>
<dbReference type="PANTHER" id="PTHR21716:SF53">
    <property type="entry name" value="PERMEASE PERM-RELATED"/>
    <property type="match status" value="1"/>
</dbReference>
<organism evidence="9 10">
    <name type="scientific">Streptomyces albidoflavus</name>
    <dbReference type="NCBI Taxonomy" id="1886"/>
    <lineage>
        <taxon>Bacteria</taxon>
        <taxon>Bacillati</taxon>
        <taxon>Actinomycetota</taxon>
        <taxon>Actinomycetes</taxon>
        <taxon>Kitasatosporales</taxon>
        <taxon>Streptomycetaceae</taxon>
        <taxon>Streptomyces</taxon>
        <taxon>Streptomyces albidoflavus group</taxon>
    </lineage>
</organism>
<feature type="transmembrane region" description="Helical" evidence="8">
    <location>
        <begin position="86"/>
        <end position="111"/>
    </location>
</feature>
<evidence type="ECO:0000256" key="7">
    <source>
        <dbReference type="ARBA" id="ARBA00023136"/>
    </source>
</evidence>
<dbReference type="AlphaFoldDB" id="A0AA37BZM0"/>
<dbReference type="GO" id="GO:0005886">
    <property type="term" value="C:plasma membrane"/>
    <property type="evidence" value="ECO:0007669"/>
    <property type="project" value="UniProtKB-SubCell"/>
</dbReference>
<dbReference type="Proteomes" id="UP001051844">
    <property type="component" value="Unassembled WGS sequence"/>
</dbReference>
<dbReference type="GO" id="GO:0055085">
    <property type="term" value="P:transmembrane transport"/>
    <property type="evidence" value="ECO:0007669"/>
    <property type="project" value="TreeGrafter"/>
</dbReference>
<feature type="transmembrane region" description="Helical" evidence="8">
    <location>
        <begin position="55"/>
        <end position="74"/>
    </location>
</feature>
<feature type="transmembrane region" description="Helical" evidence="8">
    <location>
        <begin position="252"/>
        <end position="276"/>
    </location>
</feature>